<sequence>MPSNDGETALDFAKKFEHSDLINLLKTHSPYPFFLQHLKVQSKQLTAKKVANALWLSDKDVTTTNISKSEFGLWAEKKLYALIKMRLKNPFHNI</sequence>
<name>A0A0W0Z619_9GAMM</name>
<dbReference type="RefSeq" id="WP_058513354.1">
    <property type="nucleotide sequence ID" value="NZ_LNYU01000022.1"/>
</dbReference>
<evidence type="ECO:0008006" key="3">
    <source>
        <dbReference type="Google" id="ProtNLM"/>
    </source>
</evidence>
<organism evidence="1 2">
    <name type="scientific">Legionella santicrucis</name>
    <dbReference type="NCBI Taxonomy" id="45074"/>
    <lineage>
        <taxon>Bacteria</taxon>
        <taxon>Pseudomonadati</taxon>
        <taxon>Pseudomonadota</taxon>
        <taxon>Gammaproteobacteria</taxon>
        <taxon>Legionellales</taxon>
        <taxon>Legionellaceae</taxon>
        <taxon>Legionella</taxon>
    </lineage>
</organism>
<dbReference type="EMBL" id="LNYU01000022">
    <property type="protein sequence ID" value="KTD64587.1"/>
    <property type="molecule type" value="Genomic_DNA"/>
</dbReference>
<evidence type="ECO:0000313" key="1">
    <source>
        <dbReference type="EMBL" id="KTD64587.1"/>
    </source>
</evidence>
<dbReference type="PATRIC" id="fig|45074.5.peg.960"/>
<protein>
    <recommendedName>
        <fullName evidence="3">Ankyrin repeat protein</fullName>
    </recommendedName>
</protein>
<reference evidence="1 2" key="1">
    <citation type="submission" date="2015-11" db="EMBL/GenBank/DDBJ databases">
        <title>Genomic analysis of 38 Legionella species identifies large and diverse effector repertoires.</title>
        <authorList>
            <person name="Burstein D."/>
            <person name="Amaro F."/>
            <person name="Zusman T."/>
            <person name="Lifshitz Z."/>
            <person name="Cohen O."/>
            <person name="Gilbert J.A."/>
            <person name="Pupko T."/>
            <person name="Shuman H.A."/>
            <person name="Segal G."/>
        </authorList>
    </citation>
    <scope>NUCLEOTIDE SEQUENCE [LARGE SCALE GENOMIC DNA]</scope>
    <source>
        <strain evidence="1 2">SC-63-C7</strain>
    </source>
</reference>
<gene>
    <name evidence="1" type="ORF">Lsan_0917</name>
</gene>
<dbReference type="Proteomes" id="UP000054703">
    <property type="component" value="Unassembled WGS sequence"/>
</dbReference>
<evidence type="ECO:0000313" key="2">
    <source>
        <dbReference type="Proteomes" id="UP000054703"/>
    </source>
</evidence>
<comment type="caution">
    <text evidence="1">The sequence shown here is derived from an EMBL/GenBank/DDBJ whole genome shotgun (WGS) entry which is preliminary data.</text>
</comment>
<dbReference type="STRING" id="45074.Lsan_0917"/>
<accession>A0A0W0Z619</accession>
<dbReference type="AlphaFoldDB" id="A0A0W0Z619"/>
<proteinExistence type="predicted"/>
<keyword evidence="2" id="KW-1185">Reference proteome</keyword>